<keyword evidence="2" id="KW-1185">Reference proteome</keyword>
<dbReference type="OrthoDB" id="1724197at2759"/>
<name>A0A183AUH8_9TREM</name>
<dbReference type="EMBL" id="UZAN01049376">
    <property type="protein sequence ID" value="VDP87341.1"/>
    <property type="molecule type" value="Genomic_DNA"/>
</dbReference>
<evidence type="ECO:0000313" key="2">
    <source>
        <dbReference type="Proteomes" id="UP000272942"/>
    </source>
</evidence>
<dbReference type="AlphaFoldDB" id="A0A183AUH8"/>
<reference evidence="3" key="1">
    <citation type="submission" date="2016-06" db="UniProtKB">
        <authorList>
            <consortium name="WormBaseParasite"/>
        </authorList>
    </citation>
    <scope>IDENTIFICATION</scope>
</reference>
<reference evidence="1 2" key="2">
    <citation type="submission" date="2018-11" db="EMBL/GenBank/DDBJ databases">
        <authorList>
            <consortium name="Pathogen Informatics"/>
        </authorList>
    </citation>
    <scope>NUCLEOTIDE SEQUENCE [LARGE SCALE GENOMIC DNA]</scope>
    <source>
        <strain evidence="1 2">Egypt</strain>
    </source>
</reference>
<accession>A0A183AUH8</accession>
<dbReference type="WBParaSite" id="ECPE_0001064501-mRNA-1">
    <property type="protein sequence ID" value="ECPE_0001064501-mRNA-1"/>
    <property type="gene ID" value="ECPE_0001064501"/>
</dbReference>
<evidence type="ECO:0000313" key="1">
    <source>
        <dbReference type="EMBL" id="VDP87341.1"/>
    </source>
</evidence>
<organism evidence="3">
    <name type="scientific">Echinostoma caproni</name>
    <dbReference type="NCBI Taxonomy" id="27848"/>
    <lineage>
        <taxon>Eukaryota</taxon>
        <taxon>Metazoa</taxon>
        <taxon>Spiralia</taxon>
        <taxon>Lophotrochozoa</taxon>
        <taxon>Platyhelminthes</taxon>
        <taxon>Trematoda</taxon>
        <taxon>Digenea</taxon>
        <taxon>Plagiorchiida</taxon>
        <taxon>Echinostomata</taxon>
        <taxon>Echinostomatoidea</taxon>
        <taxon>Echinostomatidae</taxon>
        <taxon>Echinostoma</taxon>
    </lineage>
</organism>
<proteinExistence type="predicted"/>
<gene>
    <name evidence="1" type="ORF">ECPE_LOCUS10613</name>
</gene>
<evidence type="ECO:0000313" key="3">
    <source>
        <dbReference type="WBParaSite" id="ECPE_0001064501-mRNA-1"/>
    </source>
</evidence>
<sequence>MLFVTFKVAEKRFTTARISVTHGTDGTNKICGNIRLNNVLRRAESVDLDMEIGTNQLTSKCAAVSKPLENNPFVRFTFGGTEGHFDHWWAKFLRHERSVFTEIQALSAIGLHKFQWDAAWREVEAKDATAPWNVRRESGSALKVSLRHIFERDSRSDHVFPDDGMLFRLSNELASVNPGSPTGYLANANSSASP</sequence>
<dbReference type="Gene3D" id="2.40.160.50">
    <property type="entry name" value="membrane protein fhac: a member of the omp85/tpsb transporter family"/>
    <property type="match status" value="1"/>
</dbReference>
<protein>
    <submittedName>
        <fullName evidence="3">PLAT domain-containing protein</fullName>
    </submittedName>
</protein>
<dbReference type="Proteomes" id="UP000272942">
    <property type="component" value="Unassembled WGS sequence"/>
</dbReference>